<dbReference type="eggNOG" id="KOG0192">
    <property type="taxonomic scope" value="Eukaryota"/>
</dbReference>
<keyword evidence="4 5" id="KW-0067">ATP-binding</keyword>
<dbReference type="InterPro" id="IPR011009">
    <property type="entry name" value="Kinase-like_dom_sf"/>
</dbReference>
<dbReference type="STRING" id="5762.D2W303"/>
<organism evidence="9">
    <name type="scientific">Naegleria gruberi</name>
    <name type="common">Amoeba</name>
    <dbReference type="NCBI Taxonomy" id="5762"/>
    <lineage>
        <taxon>Eukaryota</taxon>
        <taxon>Discoba</taxon>
        <taxon>Heterolobosea</taxon>
        <taxon>Tetramitia</taxon>
        <taxon>Eutetramitia</taxon>
        <taxon>Vahlkampfiidae</taxon>
        <taxon>Naegleria</taxon>
    </lineage>
</organism>
<keyword evidence="1" id="KW-0808">Transferase</keyword>
<keyword evidence="6" id="KW-0472">Membrane</keyword>
<name>D2W303_NAEGR</name>
<dbReference type="AlphaFoldDB" id="D2W303"/>
<dbReference type="RefSeq" id="XP_002669272.1">
    <property type="nucleotide sequence ID" value="XM_002669226.1"/>
</dbReference>
<keyword evidence="6" id="KW-1133">Transmembrane helix</keyword>
<dbReference type="PROSITE" id="PS50011">
    <property type="entry name" value="PROTEIN_KINASE_DOM"/>
    <property type="match status" value="1"/>
</dbReference>
<dbReference type="PANTHER" id="PTHR44329">
    <property type="entry name" value="SERINE/THREONINE-PROTEIN KINASE TNNI3K-RELATED"/>
    <property type="match status" value="1"/>
</dbReference>
<dbReference type="EMBL" id="GG738929">
    <property type="protein sequence ID" value="EFC36528.1"/>
    <property type="molecule type" value="Genomic_DNA"/>
</dbReference>
<evidence type="ECO:0000256" key="6">
    <source>
        <dbReference type="SAM" id="Phobius"/>
    </source>
</evidence>
<accession>D2W303</accession>
<reference evidence="8 9" key="1">
    <citation type="journal article" date="2010" name="Cell">
        <title>The genome of Naegleria gruberi illuminates early eukaryotic versatility.</title>
        <authorList>
            <person name="Fritz-Laylin L.K."/>
            <person name="Prochnik S.E."/>
            <person name="Ginger M.L."/>
            <person name="Dacks J.B."/>
            <person name="Carpenter M.L."/>
            <person name="Field M.C."/>
            <person name="Kuo A."/>
            <person name="Paredez A."/>
            <person name="Chapman J."/>
            <person name="Pham J."/>
            <person name="Shu S."/>
            <person name="Neupane R."/>
            <person name="Cipriano M."/>
            <person name="Mancuso J."/>
            <person name="Tu H."/>
            <person name="Salamov A."/>
            <person name="Lindquist E."/>
            <person name="Shapiro H."/>
            <person name="Lucas S."/>
            <person name="Grigoriev I.V."/>
            <person name="Cande W.Z."/>
            <person name="Fulton C."/>
            <person name="Rokhsar D.S."/>
            <person name="Dawson S.C."/>
        </authorList>
    </citation>
    <scope>NUCLEOTIDE SEQUENCE [LARGE SCALE GENOMIC DNA]</scope>
    <source>
        <strain evidence="8 9">NEG-M</strain>
    </source>
</reference>
<dbReference type="GO" id="GO:0004674">
    <property type="term" value="F:protein serine/threonine kinase activity"/>
    <property type="evidence" value="ECO:0007669"/>
    <property type="project" value="TreeGrafter"/>
</dbReference>
<dbReference type="OrthoDB" id="3256376at2759"/>
<dbReference type="InterPro" id="IPR017441">
    <property type="entry name" value="Protein_kinase_ATP_BS"/>
</dbReference>
<evidence type="ECO:0000256" key="3">
    <source>
        <dbReference type="ARBA" id="ARBA00022777"/>
    </source>
</evidence>
<dbReference type="SUPFAM" id="SSF51126">
    <property type="entry name" value="Pectin lyase-like"/>
    <property type="match status" value="1"/>
</dbReference>
<feature type="domain" description="Protein kinase" evidence="7">
    <location>
        <begin position="578"/>
        <end position="753"/>
    </location>
</feature>
<proteinExistence type="predicted"/>
<feature type="binding site" evidence="5">
    <location>
        <position position="606"/>
    </location>
    <ligand>
        <name>ATP</name>
        <dbReference type="ChEBI" id="CHEBI:30616"/>
    </ligand>
</feature>
<dbReference type="PANTHER" id="PTHR44329:SF288">
    <property type="entry name" value="MITOGEN-ACTIVATED PROTEIN KINASE KINASE KINASE 20"/>
    <property type="match status" value="1"/>
</dbReference>
<evidence type="ECO:0000256" key="2">
    <source>
        <dbReference type="ARBA" id="ARBA00022741"/>
    </source>
</evidence>
<dbReference type="KEGG" id="ngr:NAEGRDRAFT_75773"/>
<dbReference type="InterPro" id="IPR051681">
    <property type="entry name" value="Ser/Thr_Kinases-Pseudokinases"/>
</dbReference>
<evidence type="ECO:0000256" key="5">
    <source>
        <dbReference type="PROSITE-ProRule" id="PRU10141"/>
    </source>
</evidence>
<dbReference type="VEuPathDB" id="AmoebaDB:NAEGRDRAFT_75773"/>
<dbReference type="InParanoid" id="D2W303"/>
<keyword evidence="6" id="KW-0812">Transmembrane</keyword>
<dbReference type="GO" id="GO:0005524">
    <property type="term" value="F:ATP binding"/>
    <property type="evidence" value="ECO:0007669"/>
    <property type="project" value="UniProtKB-UniRule"/>
</dbReference>
<keyword evidence="9" id="KW-1185">Reference proteome</keyword>
<keyword evidence="3" id="KW-0418">Kinase</keyword>
<dbReference type="InterPro" id="IPR000719">
    <property type="entry name" value="Prot_kinase_dom"/>
</dbReference>
<dbReference type="SUPFAM" id="SSF56112">
    <property type="entry name" value="Protein kinase-like (PK-like)"/>
    <property type="match status" value="1"/>
</dbReference>
<keyword evidence="2 5" id="KW-0547">Nucleotide-binding</keyword>
<evidence type="ECO:0000256" key="4">
    <source>
        <dbReference type="ARBA" id="ARBA00022840"/>
    </source>
</evidence>
<feature type="transmembrane region" description="Helical" evidence="6">
    <location>
        <begin position="489"/>
        <end position="516"/>
    </location>
</feature>
<sequence>MILNGNDPPSTIWTILNVDHLQMNNLVFIDSNPSISILKLSSIQKTDISGSKFISSRENGELLIGKKPFLIYAEMILNIILDNCQALNLSRGWISLKYTSDVSISRVKIIGNAAKTRILFVERVNEFVMDECESTGNIGGVVHLIDASSAKIGNSRFLDNQISNDNGGSVFVDSEFFVVADSIFDSNSAVNGSGGAVAVSDSTMLSIDRSTFVSNVATISGGAVAMVSVFPNSNDYSHSQITYSVFRDNGINHYPNIDKSYCKGFYSCEGSGGAISLRSIITFYNVNATGNYAVWGGAVFTSNDNRKLVDAKSFIEGNHAKIAGGGVFSINGYFDGTDLKNNSAGFYGDNMASSIQFIYAIQTTYFGIDGKYLVATNNSATLNLHLGQYAKIEILKSADYYGNLVNIFREDIEPISNSSLYIPKCDYSIIDNGINISFSEAPSQPSESKFPILLKITSRSIPITVIITPCPHGYSLQEGVCAPSFPMEVLISTSVVGVLLALISGIIIGLLITFAFRKLWKIKDKLKKLKKLEKAEEDIEKRLLKSEFHKNYGINYDPKDSIIKNKKSMNFLINSDDLKIEKKIGEGAYGSIFLAKCWETTNVAIKSFHQKSEENETNGEDFEREVSLLVNLRNPYIVTFYGVCITESKRFMVVEYCERGSLEKIINDCRSGKDFLTLSQKAQILLDISSGMKYLHGLKPKLIHRLVFTVSIVLLIDNLLRDLKPANVLINATGQAKVCDFGVCYFSIEELIF</sequence>
<dbReference type="Proteomes" id="UP000006671">
    <property type="component" value="Unassembled WGS sequence"/>
</dbReference>
<dbReference type="InterPro" id="IPR011050">
    <property type="entry name" value="Pectin_lyase_fold/virulence"/>
</dbReference>
<dbReference type="SMART" id="SM00220">
    <property type="entry name" value="S_TKc"/>
    <property type="match status" value="1"/>
</dbReference>
<protein>
    <submittedName>
        <fullName evidence="8">Predicted protein</fullName>
    </submittedName>
</protein>
<evidence type="ECO:0000313" key="8">
    <source>
        <dbReference type="EMBL" id="EFC36528.1"/>
    </source>
</evidence>
<gene>
    <name evidence="8" type="ORF">NAEGRDRAFT_75773</name>
</gene>
<dbReference type="Gene3D" id="1.10.510.10">
    <property type="entry name" value="Transferase(Phosphotransferase) domain 1"/>
    <property type="match status" value="1"/>
</dbReference>
<evidence type="ECO:0000256" key="1">
    <source>
        <dbReference type="ARBA" id="ARBA00022679"/>
    </source>
</evidence>
<evidence type="ECO:0000259" key="7">
    <source>
        <dbReference type="PROSITE" id="PS50011"/>
    </source>
</evidence>
<dbReference type="PROSITE" id="PS00107">
    <property type="entry name" value="PROTEIN_KINASE_ATP"/>
    <property type="match status" value="1"/>
</dbReference>
<evidence type="ECO:0000313" key="9">
    <source>
        <dbReference type="Proteomes" id="UP000006671"/>
    </source>
</evidence>
<dbReference type="GeneID" id="8856515"/>
<dbReference type="Pfam" id="PF00069">
    <property type="entry name" value="Pkinase"/>
    <property type="match status" value="1"/>
</dbReference>